<comment type="caution">
    <text evidence="2">The sequence shown here is derived from an EMBL/GenBank/DDBJ whole genome shotgun (WGS) entry which is preliminary data.</text>
</comment>
<evidence type="ECO:0000313" key="2">
    <source>
        <dbReference type="EMBL" id="KAH8986310.1"/>
    </source>
</evidence>
<name>A0AAD4LE78_9AGAM</name>
<feature type="signal peptide" evidence="1">
    <location>
        <begin position="1"/>
        <end position="27"/>
    </location>
</feature>
<dbReference type="AlphaFoldDB" id="A0AAD4LE78"/>
<organism evidence="2 3">
    <name type="scientific">Lactarius akahatsu</name>
    <dbReference type="NCBI Taxonomy" id="416441"/>
    <lineage>
        <taxon>Eukaryota</taxon>
        <taxon>Fungi</taxon>
        <taxon>Dikarya</taxon>
        <taxon>Basidiomycota</taxon>
        <taxon>Agaricomycotina</taxon>
        <taxon>Agaricomycetes</taxon>
        <taxon>Russulales</taxon>
        <taxon>Russulaceae</taxon>
        <taxon>Lactarius</taxon>
    </lineage>
</organism>
<reference evidence="2" key="1">
    <citation type="submission" date="2022-01" db="EMBL/GenBank/DDBJ databases">
        <title>Comparative genomics reveals a dynamic genome evolution in the ectomycorrhizal milk-cap (Lactarius) mushrooms.</title>
        <authorList>
            <consortium name="DOE Joint Genome Institute"/>
            <person name="Lebreton A."/>
            <person name="Tang N."/>
            <person name="Kuo A."/>
            <person name="LaButti K."/>
            <person name="Drula E."/>
            <person name="Barry K."/>
            <person name="Clum A."/>
            <person name="Lipzen A."/>
            <person name="Mousain D."/>
            <person name="Ng V."/>
            <person name="Wang R."/>
            <person name="Wang X."/>
            <person name="Dai Y."/>
            <person name="Henrissat B."/>
            <person name="Grigoriev I.V."/>
            <person name="Guerin-Laguette A."/>
            <person name="Yu F."/>
            <person name="Martin F.M."/>
        </authorList>
    </citation>
    <scope>NUCLEOTIDE SEQUENCE</scope>
    <source>
        <strain evidence="2">QP</strain>
    </source>
</reference>
<evidence type="ECO:0000256" key="1">
    <source>
        <dbReference type="SAM" id="SignalP"/>
    </source>
</evidence>
<proteinExistence type="predicted"/>
<dbReference type="Proteomes" id="UP001201163">
    <property type="component" value="Unassembled WGS sequence"/>
</dbReference>
<gene>
    <name evidence="2" type="ORF">EDB92DRAFT_1879505</name>
</gene>
<dbReference type="EMBL" id="JAKELL010000055">
    <property type="protein sequence ID" value="KAH8986310.1"/>
    <property type="molecule type" value="Genomic_DNA"/>
</dbReference>
<keyword evidence="3" id="KW-1185">Reference proteome</keyword>
<feature type="chain" id="PRO_5042190257" description="Secreted protein" evidence="1">
    <location>
        <begin position="28"/>
        <end position="100"/>
    </location>
</feature>
<accession>A0AAD4LE78</accession>
<sequence length="100" mass="10826">MMSLSVPCHRFVVVVSLPSSRLIVVWADSVGKAATVGGLWGTYSPKTTQAGEGGGGEDSGLHLWSHIWSQEYQYLIKLRMVAPRETGSGSVATPWGHERE</sequence>
<keyword evidence="1" id="KW-0732">Signal</keyword>
<protein>
    <recommendedName>
        <fullName evidence="4">Secreted protein</fullName>
    </recommendedName>
</protein>
<evidence type="ECO:0008006" key="4">
    <source>
        <dbReference type="Google" id="ProtNLM"/>
    </source>
</evidence>
<evidence type="ECO:0000313" key="3">
    <source>
        <dbReference type="Proteomes" id="UP001201163"/>
    </source>
</evidence>